<dbReference type="Proteomes" id="UP000580474">
    <property type="component" value="Unassembled WGS sequence"/>
</dbReference>
<dbReference type="RefSeq" id="WP_184480866.1">
    <property type="nucleotide sequence ID" value="NZ_JACHIV010000001.1"/>
</dbReference>
<keyword evidence="3" id="KW-1185">Reference proteome</keyword>
<feature type="transmembrane region" description="Helical" evidence="1">
    <location>
        <begin position="121"/>
        <end position="139"/>
    </location>
</feature>
<dbReference type="InterPro" id="IPR007404">
    <property type="entry name" value="YdjM-like"/>
</dbReference>
<sequence length="280" mass="28891">MEAGGHACTGALAGAVSSSTVGALTGADLGVAGTAVGALLGAGAALLPDLDADGATAYRSGGRVTALVGECFQFLARTTYGKTRLPHDPRGDGEHRGLVHTPIFAASLGLLVGLGALLTPWVTGIAMIMVLAPGISALSRSGPRWVRRRLCTDQDPVALLAAGAITWSLAVAGAMAELGWFAGLSITMGMVVHSVGDSATRSGICWTFPIRRRCAKCSRKSGARCSGARWRRGHVLPKSMRWSVGSRGGKRIERTIELICLILVAVLLIPDAAELARTLG</sequence>
<name>A0A840NLC2_9PSEU</name>
<dbReference type="EMBL" id="JACHIV010000001">
    <property type="protein sequence ID" value="MBB5070923.1"/>
    <property type="molecule type" value="Genomic_DNA"/>
</dbReference>
<organism evidence="2 3">
    <name type="scientific">Saccharopolyspora gloriosae</name>
    <dbReference type="NCBI Taxonomy" id="455344"/>
    <lineage>
        <taxon>Bacteria</taxon>
        <taxon>Bacillati</taxon>
        <taxon>Actinomycetota</taxon>
        <taxon>Actinomycetes</taxon>
        <taxon>Pseudonocardiales</taxon>
        <taxon>Pseudonocardiaceae</taxon>
        <taxon>Saccharopolyspora</taxon>
    </lineage>
</organism>
<evidence type="ECO:0000313" key="3">
    <source>
        <dbReference type="Proteomes" id="UP000580474"/>
    </source>
</evidence>
<evidence type="ECO:0000256" key="1">
    <source>
        <dbReference type="SAM" id="Phobius"/>
    </source>
</evidence>
<dbReference type="AlphaFoldDB" id="A0A840NLC2"/>
<dbReference type="Pfam" id="PF04307">
    <property type="entry name" value="YdjM"/>
    <property type="match status" value="1"/>
</dbReference>
<keyword evidence="1" id="KW-0472">Membrane</keyword>
<proteinExistence type="predicted"/>
<reference evidence="2 3" key="1">
    <citation type="submission" date="2020-08" db="EMBL/GenBank/DDBJ databases">
        <title>Sequencing the genomes of 1000 actinobacteria strains.</title>
        <authorList>
            <person name="Klenk H.-P."/>
        </authorList>
    </citation>
    <scope>NUCLEOTIDE SEQUENCE [LARGE SCALE GENOMIC DNA]</scope>
    <source>
        <strain evidence="2 3">DSM 45582</strain>
    </source>
</reference>
<keyword evidence="1" id="KW-0812">Transmembrane</keyword>
<evidence type="ECO:0008006" key="4">
    <source>
        <dbReference type="Google" id="ProtNLM"/>
    </source>
</evidence>
<comment type="caution">
    <text evidence="2">The sequence shown here is derived from an EMBL/GenBank/DDBJ whole genome shotgun (WGS) entry which is preliminary data.</text>
</comment>
<protein>
    <recommendedName>
        <fullName evidence="4">LexA-binding, inner membrane-associated hydrolase</fullName>
    </recommendedName>
</protein>
<keyword evidence="1" id="KW-1133">Transmembrane helix</keyword>
<evidence type="ECO:0000313" key="2">
    <source>
        <dbReference type="EMBL" id="MBB5070923.1"/>
    </source>
</evidence>
<accession>A0A840NLC2</accession>
<gene>
    <name evidence="2" type="ORF">BJ969_004011</name>
</gene>